<accession>A0A0L7QSY6</accession>
<dbReference type="EMBL" id="KQ414755">
    <property type="protein sequence ID" value="KOC61735.1"/>
    <property type="molecule type" value="Genomic_DNA"/>
</dbReference>
<organism evidence="1 2">
    <name type="scientific">Habropoda laboriosa</name>
    <dbReference type="NCBI Taxonomy" id="597456"/>
    <lineage>
        <taxon>Eukaryota</taxon>
        <taxon>Metazoa</taxon>
        <taxon>Ecdysozoa</taxon>
        <taxon>Arthropoda</taxon>
        <taxon>Hexapoda</taxon>
        <taxon>Insecta</taxon>
        <taxon>Pterygota</taxon>
        <taxon>Neoptera</taxon>
        <taxon>Endopterygota</taxon>
        <taxon>Hymenoptera</taxon>
        <taxon>Apocrita</taxon>
        <taxon>Aculeata</taxon>
        <taxon>Apoidea</taxon>
        <taxon>Anthophila</taxon>
        <taxon>Apidae</taxon>
        <taxon>Habropoda</taxon>
    </lineage>
</organism>
<dbReference type="AlphaFoldDB" id="A0A0L7QSY6"/>
<name>A0A0L7QSY6_9HYME</name>
<protein>
    <submittedName>
        <fullName evidence="1">Uncharacterized protein</fullName>
    </submittedName>
</protein>
<proteinExistence type="predicted"/>
<keyword evidence="2" id="KW-1185">Reference proteome</keyword>
<dbReference type="Proteomes" id="UP000053825">
    <property type="component" value="Unassembled WGS sequence"/>
</dbReference>
<evidence type="ECO:0000313" key="1">
    <source>
        <dbReference type="EMBL" id="KOC61735.1"/>
    </source>
</evidence>
<gene>
    <name evidence="1" type="ORF">WH47_02992</name>
</gene>
<reference evidence="1 2" key="1">
    <citation type="submission" date="2015-07" db="EMBL/GenBank/DDBJ databases">
        <title>The genome of Habropoda laboriosa.</title>
        <authorList>
            <person name="Pan H."/>
            <person name="Kapheim K."/>
        </authorList>
    </citation>
    <scope>NUCLEOTIDE SEQUENCE [LARGE SCALE GENOMIC DNA]</scope>
    <source>
        <strain evidence="1">0110345459</strain>
    </source>
</reference>
<evidence type="ECO:0000313" key="2">
    <source>
        <dbReference type="Proteomes" id="UP000053825"/>
    </source>
</evidence>
<sequence length="55" mass="6211">MFKEYSYETQSTVSRTTVYGTYCVQLHAVRSREEKGEEFVEASGKEGIRLVATTG</sequence>